<reference evidence="4" key="2">
    <citation type="submission" date="2025-08" db="UniProtKB">
        <authorList>
            <consortium name="RefSeq"/>
        </authorList>
    </citation>
    <scope>IDENTIFICATION</scope>
    <source>
        <tissue evidence="4">Adult</tissue>
    </source>
</reference>
<dbReference type="InterPro" id="IPR011047">
    <property type="entry name" value="Quinoprotein_ADH-like_sf"/>
</dbReference>
<feature type="domain" description="AMP-dependent synthetase/ligase" evidence="1">
    <location>
        <begin position="43"/>
        <end position="397"/>
    </location>
</feature>
<dbReference type="AlphaFoldDB" id="A0A6I9VJY7"/>
<keyword evidence="3" id="KW-1185">Reference proteome</keyword>
<dbReference type="SUPFAM" id="SSF50998">
    <property type="entry name" value="Quinoprotein alcohol dehydrogenase-like"/>
    <property type="match status" value="1"/>
</dbReference>
<dbReference type="InterPro" id="IPR015943">
    <property type="entry name" value="WD40/YVTN_repeat-like_dom_sf"/>
</dbReference>
<dbReference type="Gene3D" id="3.30.300.30">
    <property type="match status" value="1"/>
</dbReference>
<dbReference type="Pfam" id="PF00501">
    <property type="entry name" value="AMP-binding"/>
    <property type="match status" value="1"/>
</dbReference>
<dbReference type="FunCoup" id="A0A6I9VJY7">
    <property type="interactions" value="920"/>
</dbReference>
<dbReference type="InParanoid" id="A0A6I9VJY7"/>
<evidence type="ECO:0000259" key="2">
    <source>
        <dbReference type="Pfam" id="PF13570"/>
    </source>
</evidence>
<sequence>MQTNPSIIFAYTYVNEGVSWRLRNKLRVFCKMGKLYEHAILEKFRSKVLIIYRTEYEEHSYTFDVVLKEVTRVLQQFDYYNITPNTGIALRLQAHSPYSIALILSILNHNCYFIPLHFTNINYNFDNVLNAHGAKYVIMDIKCDNQNCKQIGILNIMDNKIYLFQNISMDRKIYGEVNDLCYSISTSGTTGLPKIVQVPYSCVEPNILSLCTRLKLSENDVIYLCAPPTFDPFVVDFFLALISGASLLICPADLRLNPKKNINILWPKHRDTQVLKGTTILQATPSFFRLFGEDIIKEVILHEDNSLRCLILGGEDFPSRKEWDSWLPTIPLKKRIFNIYGITEISCWCTIHECDFNEQWERAPIGSVLDSQTTLRITDANEKELLGSCEGELKIGSATRLCYIPSTDGMLRPKNNEMFFRNTGDLVFRDQYGRIFYLGRTDNIIKRMGVQLNLESLQQRIQNILNNKCKNVKCLWHEKTHKLVCFIQANSNVDGTELKHIRRLLIENLMEMERPDDIEFISSFPLTEHGKIDRHCLLQKITNKICTISESCEEIFHRFITEVLGVNLMKQNAKTTDASIDSMQYLDMSFIAAGGTSFHAITLVSRIGAIMEQCDQNELLGMLVSSQHSLKSIKNFLVSCQLSKAQNLPKTLLVNSNSYAKKRLKFIWRTSLNKCVDSAPSIIGSKWVCVGSHSHILTILDINLGSPIAVLELPDRIECKVEIVSNVNTPYLAVVGCYDHKLYAFNFTNGHIYWSIGLGGLIKAKPLTCAAGLVIATYGDEFNVVCISLKTNNFIWRKKIGTKGIYANPIAINSYTIIICTLDGSYCKIISNSGKLVWLRKCESPIFSTPVTVGEDHRIILAEVSGNVHICNAENGELMQTFRAGSFIFSALTILKDIRSKGKVLFGSYDKYVYCLRYQNSVEKEQRNSCKLDLLWKNQLESNIFASPLAVSLQDDEYVLCCSTSGLIAVLQVETGEMITKYKLSGEIFSTPCNLDNQIFIGCRDNFLYSFSIH</sequence>
<feature type="domain" description="Pyrrolo-quinoline quinone repeat" evidence="2">
    <location>
        <begin position="672"/>
        <end position="1013"/>
    </location>
</feature>
<gene>
    <name evidence="4" type="primary">LOC105226636</name>
</gene>
<dbReference type="SUPFAM" id="SSF56801">
    <property type="entry name" value="Acetyl-CoA synthetase-like"/>
    <property type="match status" value="1"/>
</dbReference>
<dbReference type="InterPro" id="IPR000873">
    <property type="entry name" value="AMP-dep_synth/lig_dom"/>
</dbReference>
<dbReference type="InterPro" id="IPR052091">
    <property type="entry name" value="Beta-ala_Activ/Resist"/>
</dbReference>
<dbReference type="Gene3D" id="3.40.50.12780">
    <property type="entry name" value="N-terminal domain of ligase-like"/>
    <property type="match status" value="1"/>
</dbReference>
<dbReference type="Gene3D" id="2.130.10.10">
    <property type="entry name" value="YVTN repeat-like/Quinoprotein amine dehydrogenase"/>
    <property type="match status" value="2"/>
</dbReference>
<dbReference type="InterPro" id="IPR002372">
    <property type="entry name" value="PQQ_rpt_dom"/>
</dbReference>
<dbReference type="InterPro" id="IPR042099">
    <property type="entry name" value="ANL_N_sf"/>
</dbReference>
<name>A0A6I9VJY7_BACDO</name>
<dbReference type="RefSeq" id="XP_011203919.3">
    <property type="nucleotide sequence ID" value="XM_011205617.4"/>
</dbReference>
<protein>
    <submittedName>
        <fullName evidence="4">Beta-alanine-activating enzyme isoform X1</fullName>
    </submittedName>
</protein>
<dbReference type="OrthoDB" id="408177at2759"/>
<dbReference type="Pfam" id="PF13570">
    <property type="entry name" value="Beta-prop_ACSF4"/>
    <property type="match status" value="1"/>
</dbReference>
<dbReference type="PANTHER" id="PTHR44394">
    <property type="entry name" value="BETA-ALANINE-ACTIVATING ENZYME"/>
    <property type="match status" value="1"/>
</dbReference>
<dbReference type="PANTHER" id="PTHR44394:SF1">
    <property type="entry name" value="BETA-ALANINE-ACTIVATING ENZYME"/>
    <property type="match status" value="1"/>
</dbReference>
<dbReference type="GeneID" id="105226636"/>
<dbReference type="GO" id="GO:0043041">
    <property type="term" value="P:amino acid activation for nonribosomal peptide biosynthetic process"/>
    <property type="evidence" value="ECO:0007669"/>
    <property type="project" value="TreeGrafter"/>
</dbReference>
<organism evidence="3 4">
    <name type="scientific">Bactrocera dorsalis</name>
    <name type="common">Oriental fruit fly</name>
    <name type="synonym">Dacus dorsalis</name>
    <dbReference type="NCBI Taxonomy" id="27457"/>
    <lineage>
        <taxon>Eukaryota</taxon>
        <taxon>Metazoa</taxon>
        <taxon>Ecdysozoa</taxon>
        <taxon>Arthropoda</taxon>
        <taxon>Hexapoda</taxon>
        <taxon>Insecta</taxon>
        <taxon>Pterygota</taxon>
        <taxon>Neoptera</taxon>
        <taxon>Endopterygota</taxon>
        <taxon>Diptera</taxon>
        <taxon>Brachycera</taxon>
        <taxon>Muscomorpha</taxon>
        <taxon>Tephritoidea</taxon>
        <taxon>Tephritidae</taxon>
        <taxon>Bactrocera</taxon>
        <taxon>Bactrocera</taxon>
    </lineage>
</organism>
<dbReference type="Proteomes" id="UP001652620">
    <property type="component" value="Chromosome 1"/>
</dbReference>
<reference evidence="3" key="1">
    <citation type="submission" date="2025-05" db="UniProtKB">
        <authorList>
            <consortium name="RefSeq"/>
        </authorList>
    </citation>
    <scope>NUCLEOTIDE SEQUENCE [LARGE SCALE GENOMIC DNA]</scope>
</reference>
<evidence type="ECO:0000259" key="1">
    <source>
        <dbReference type="Pfam" id="PF00501"/>
    </source>
</evidence>
<accession>A0A6I9VJY7</accession>
<evidence type="ECO:0000313" key="4">
    <source>
        <dbReference type="RefSeq" id="XP_011203919.3"/>
    </source>
</evidence>
<dbReference type="KEGG" id="bdr:105226636"/>
<dbReference type="InterPro" id="IPR045851">
    <property type="entry name" value="AMP-bd_C_sf"/>
</dbReference>
<proteinExistence type="predicted"/>
<evidence type="ECO:0000313" key="3">
    <source>
        <dbReference type="Proteomes" id="UP001652620"/>
    </source>
</evidence>